<organism evidence="2 3">
    <name type="scientific">Thermoproteus uzoniensis (strain 768-20)</name>
    <dbReference type="NCBI Taxonomy" id="999630"/>
    <lineage>
        <taxon>Archaea</taxon>
        <taxon>Thermoproteota</taxon>
        <taxon>Thermoprotei</taxon>
        <taxon>Thermoproteales</taxon>
        <taxon>Thermoproteaceae</taxon>
        <taxon>Thermoproteus</taxon>
    </lineage>
</organism>
<dbReference type="InterPro" id="IPR036514">
    <property type="entry name" value="SGNH_hydro_sf"/>
</dbReference>
<gene>
    <name evidence="2" type="ordered locus">TUZN_1137</name>
</gene>
<dbReference type="Proteomes" id="UP000008138">
    <property type="component" value="Chromosome"/>
</dbReference>
<sequence length="209" mass="23549">MGLNKNSTVVFIGDSITDSGRRDAAPPLGNGYVALFKDLVDVRRPELRLNVVNKGVSGNTVRDLKERWEDDVLALKPQAVSVLIGINDLHRYLGGDQGLSPDGFYETYREILEATTRRLDAVLLLMSPFYVARPQSMDTFRRKVLEVIPHYVEAVERLSAEYSTLYVDLHAEFQRLLEHVPAEELAPDAVHPTRKGHMLIALKAYDSLF</sequence>
<evidence type="ECO:0000313" key="2">
    <source>
        <dbReference type="EMBL" id="AEA12617.1"/>
    </source>
</evidence>
<protein>
    <submittedName>
        <fullName evidence="2">Lipolytic protein G-D-S-L family</fullName>
    </submittedName>
</protein>
<reference evidence="2 3" key="1">
    <citation type="journal article" date="2011" name="J. Bacteriol.">
        <title>Complete genome sequence of the thermoacidophilic crenarchaeon Thermoproteus uzoniensis 768-20.</title>
        <authorList>
            <person name="Mardanov A.V."/>
            <person name="Gumerov V.M."/>
            <person name="Beletsky A.V."/>
            <person name="Prokofeva M.I."/>
            <person name="Bonch-Osmolovskaya E.A."/>
            <person name="Ravin N.V."/>
            <person name="Skryabin K.G."/>
        </authorList>
    </citation>
    <scope>NUCLEOTIDE SEQUENCE [LARGE SCALE GENOMIC DNA]</scope>
    <source>
        <strain evidence="2 3">768-20</strain>
    </source>
</reference>
<dbReference type="Gene3D" id="3.40.50.1110">
    <property type="entry name" value="SGNH hydrolase"/>
    <property type="match status" value="1"/>
</dbReference>
<reference key="2">
    <citation type="submission" date="2011-03" db="EMBL/GenBank/DDBJ databases">
        <title>Complete genome sequence of the thermoacidophilic crenarchaeon Thermoproteus uzoniensis 768-20.</title>
        <authorList>
            <person name="Mardanov A.V."/>
            <person name="Gumerov V.M."/>
            <person name="Beletsky A.V."/>
            <person name="Prokofeva M.I."/>
            <person name="Bonch-Osmolovskaya E.A."/>
            <person name="Ravin N.V."/>
            <person name="Skryabin K.G."/>
        </authorList>
    </citation>
    <scope>NUCLEOTIDE SEQUENCE</scope>
    <source>
        <strain>768-20</strain>
    </source>
</reference>
<keyword evidence="3" id="KW-1185">Reference proteome</keyword>
<accession>F2L0D5</accession>
<dbReference type="eggNOG" id="arCOG05121">
    <property type="taxonomic scope" value="Archaea"/>
</dbReference>
<dbReference type="AlphaFoldDB" id="F2L0D5"/>
<dbReference type="HOGENOM" id="CLU_051989_5_2_2"/>
<dbReference type="PANTHER" id="PTHR30383">
    <property type="entry name" value="THIOESTERASE 1/PROTEASE 1/LYSOPHOSPHOLIPASE L1"/>
    <property type="match status" value="1"/>
</dbReference>
<dbReference type="SUPFAM" id="SSF52266">
    <property type="entry name" value="SGNH hydrolase"/>
    <property type="match status" value="1"/>
</dbReference>
<dbReference type="STRING" id="999630.TUZN_1137"/>
<dbReference type="CDD" id="cd01834">
    <property type="entry name" value="SGNH_hydrolase_like_2"/>
    <property type="match status" value="1"/>
</dbReference>
<dbReference type="InterPro" id="IPR013830">
    <property type="entry name" value="SGNH_hydro"/>
</dbReference>
<dbReference type="KEGG" id="tuz:TUZN_1137"/>
<dbReference type="InterPro" id="IPR051532">
    <property type="entry name" value="Ester_Hydrolysis_Enzymes"/>
</dbReference>
<evidence type="ECO:0000259" key="1">
    <source>
        <dbReference type="Pfam" id="PF13472"/>
    </source>
</evidence>
<dbReference type="OrthoDB" id="37966at2157"/>
<dbReference type="GeneID" id="10360666"/>
<proteinExistence type="predicted"/>
<dbReference type="GO" id="GO:0004622">
    <property type="term" value="F:phosphatidylcholine lysophospholipase activity"/>
    <property type="evidence" value="ECO:0007669"/>
    <property type="project" value="TreeGrafter"/>
</dbReference>
<evidence type="ECO:0000313" key="3">
    <source>
        <dbReference type="Proteomes" id="UP000008138"/>
    </source>
</evidence>
<dbReference type="RefSeq" id="WP_013679953.1">
    <property type="nucleotide sequence ID" value="NC_015315.1"/>
</dbReference>
<name>F2L0D5_THEU7</name>
<dbReference type="EMBL" id="CP002590">
    <property type="protein sequence ID" value="AEA12617.1"/>
    <property type="molecule type" value="Genomic_DNA"/>
</dbReference>
<feature type="domain" description="SGNH hydrolase-type esterase" evidence="1">
    <location>
        <begin position="11"/>
        <end position="197"/>
    </location>
</feature>
<dbReference type="PANTHER" id="PTHR30383:SF5">
    <property type="entry name" value="SGNH HYDROLASE-TYPE ESTERASE DOMAIN-CONTAINING PROTEIN"/>
    <property type="match status" value="1"/>
</dbReference>
<dbReference type="Pfam" id="PF13472">
    <property type="entry name" value="Lipase_GDSL_2"/>
    <property type="match status" value="1"/>
</dbReference>